<organism evidence="2 3">
    <name type="scientific">Pararoseomonas baculiformis</name>
    <dbReference type="NCBI Taxonomy" id="2820812"/>
    <lineage>
        <taxon>Bacteria</taxon>
        <taxon>Pseudomonadati</taxon>
        <taxon>Pseudomonadota</taxon>
        <taxon>Alphaproteobacteria</taxon>
        <taxon>Acetobacterales</taxon>
        <taxon>Acetobacteraceae</taxon>
        <taxon>Pararoseomonas</taxon>
    </lineage>
</organism>
<feature type="chain" id="PRO_5047132842" evidence="1">
    <location>
        <begin position="27"/>
        <end position="136"/>
    </location>
</feature>
<dbReference type="EMBL" id="JAGIZB010000003">
    <property type="protein sequence ID" value="MBP0443918.1"/>
    <property type="molecule type" value="Genomic_DNA"/>
</dbReference>
<gene>
    <name evidence="2" type="ORF">J8J14_03915</name>
</gene>
<proteinExistence type="predicted"/>
<reference evidence="2 3" key="1">
    <citation type="submission" date="2021-03" db="EMBL/GenBank/DDBJ databases">
        <authorList>
            <person name="So Y."/>
        </authorList>
    </citation>
    <scope>NUCLEOTIDE SEQUENCE [LARGE SCALE GENOMIC DNA]</scope>
    <source>
        <strain evidence="2 3">SSH11</strain>
    </source>
</reference>
<protein>
    <submittedName>
        <fullName evidence="2">Uncharacterized protein</fullName>
    </submittedName>
</protein>
<name>A0ABS4ABP5_9PROT</name>
<evidence type="ECO:0000313" key="3">
    <source>
        <dbReference type="Proteomes" id="UP000681594"/>
    </source>
</evidence>
<comment type="caution">
    <text evidence="2">The sequence shown here is derived from an EMBL/GenBank/DDBJ whole genome shotgun (WGS) entry which is preliminary data.</text>
</comment>
<sequence length="136" mass="14918">MSRFTKPLAAFATAGAILALAAPASAQQSRYCDGNLTANSFYSNVLSDGTTARVEYHGQFQNVDRQRRVITATMIQLRQVGQFTVISQIQRFELKPFEQKDITLLSVRTNNPGGSGAPSPSQVGQQIRFTCAYRAQ</sequence>
<evidence type="ECO:0000313" key="2">
    <source>
        <dbReference type="EMBL" id="MBP0443918.1"/>
    </source>
</evidence>
<dbReference type="Proteomes" id="UP000681594">
    <property type="component" value="Unassembled WGS sequence"/>
</dbReference>
<accession>A0ABS4ABP5</accession>
<feature type="signal peptide" evidence="1">
    <location>
        <begin position="1"/>
        <end position="26"/>
    </location>
</feature>
<keyword evidence="3" id="KW-1185">Reference proteome</keyword>
<dbReference type="RefSeq" id="WP_209378153.1">
    <property type="nucleotide sequence ID" value="NZ_JAGIZB010000003.1"/>
</dbReference>
<evidence type="ECO:0000256" key="1">
    <source>
        <dbReference type="SAM" id="SignalP"/>
    </source>
</evidence>
<keyword evidence="1" id="KW-0732">Signal</keyword>